<dbReference type="Proteomes" id="UP000233020">
    <property type="component" value="Unplaced"/>
</dbReference>
<dbReference type="EC" id="3.6.4.13" evidence="1"/>
<protein>
    <recommendedName>
        <fullName evidence="1">RNA helicase</fullName>
        <ecNumber evidence="1">3.6.4.13</ecNumber>
    </recommendedName>
</protein>
<dbReference type="SMART" id="SM00487">
    <property type="entry name" value="DEXDc"/>
    <property type="match status" value="1"/>
</dbReference>
<dbReference type="GO" id="GO:0016787">
    <property type="term" value="F:hydrolase activity"/>
    <property type="evidence" value="ECO:0007669"/>
    <property type="project" value="UniProtKB-KW"/>
</dbReference>
<dbReference type="STRING" id="37293.ENSANAP00000001806"/>
<evidence type="ECO:0000259" key="8">
    <source>
        <dbReference type="PROSITE" id="PS51192"/>
    </source>
</evidence>
<feature type="short sequence motif" description="Q motif" evidence="6">
    <location>
        <begin position="32"/>
        <end position="60"/>
    </location>
</feature>
<dbReference type="GO" id="GO:0003724">
    <property type="term" value="F:RNA helicase activity"/>
    <property type="evidence" value="ECO:0007669"/>
    <property type="project" value="UniProtKB-EC"/>
</dbReference>
<dbReference type="InterPro" id="IPR011545">
    <property type="entry name" value="DEAD/DEAH_box_helicase_dom"/>
</dbReference>
<feature type="domain" description="Helicase ATP-binding" evidence="8">
    <location>
        <begin position="70"/>
        <end position="220"/>
    </location>
</feature>
<keyword evidence="5" id="KW-0067">ATP-binding</keyword>
<dbReference type="SUPFAM" id="SSF52540">
    <property type="entry name" value="P-loop containing nucleoside triphosphate hydrolases"/>
    <property type="match status" value="2"/>
</dbReference>
<dbReference type="GO" id="GO:0003676">
    <property type="term" value="F:nucleic acid binding"/>
    <property type="evidence" value="ECO:0007669"/>
    <property type="project" value="InterPro"/>
</dbReference>
<keyword evidence="2" id="KW-0547">Nucleotide-binding</keyword>
<keyword evidence="4" id="KW-0347">Helicase</keyword>
<dbReference type="Ensembl" id="ENSANAT00000016158.1">
    <property type="protein sequence ID" value="ENSANAP00000001806.1"/>
    <property type="gene ID" value="ENSANAG00000015362.1"/>
</dbReference>
<feature type="domain" description="DEAD-box RNA helicase Q" evidence="9">
    <location>
        <begin position="32"/>
        <end position="60"/>
    </location>
</feature>
<dbReference type="InterPro" id="IPR027417">
    <property type="entry name" value="P-loop_NTPase"/>
</dbReference>
<evidence type="ECO:0000256" key="6">
    <source>
        <dbReference type="PROSITE-ProRule" id="PRU00552"/>
    </source>
</evidence>
<evidence type="ECO:0000256" key="3">
    <source>
        <dbReference type="ARBA" id="ARBA00022801"/>
    </source>
</evidence>
<evidence type="ECO:0000256" key="2">
    <source>
        <dbReference type="ARBA" id="ARBA00022741"/>
    </source>
</evidence>
<dbReference type="InterPro" id="IPR014001">
    <property type="entry name" value="Helicase_ATP-bd"/>
</dbReference>
<dbReference type="AlphaFoldDB" id="A0A2K5BZC4"/>
<reference evidence="10" key="2">
    <citation type="submission" date="2025-09" db="UniProtKB">
        <authorList>
            <consortium name="Ensembl"/>
        </authorList>
    </citation>
    <scope>IDENTIFICATION</scope>
</reference>
<evidence type="ECO:0000259" key="9">
    <source>
        <dbReference type="PROSITE" id="PS51195"/>
    </source>
</evidence>
<evidence type="ECO:0000256" key="1">
    <source>
        <dbReference type="ARBA" id="ARBA00012552"/>
    </source>
</evidence>
<dbReference type="Gene3D" id="3.40.50.300">
    <property type="entry name" value="P-loop containing nucleotide triphosphate hydrolases"/>
    <property type="match status" value="2"/>
</dbReference>
<dbReference type="Pfam" id="PF00270">
    <property type="entry name" value="DEAD"/>
    <property type="match status" value="1"/>
</dbReference>
<evidence type="ECO:0000256" key="7">
    <source>
        <dbReference type="SAM" id="MobiDB-lite"/>
    </source>
</evidence>
<reference evidence="10" key="1">
    <citation type="submission" date="2025-08" db="UniProtKB">
        <authorList>
            <consortium name="Ensembl"/>
        </authorList>
    </citation>
    <scope>IDENTIFICATION</scope>
</reference>
<evidence type="ECO:0000313" key="10">
    <source>
        <dbReference type="Ensembl" id="ENSANAP00000001806.1"/>
    </source>
</evidence>
<dbReference type="PANTHER" id="PTHR47958">
    <property type="entry name" value="ATP-DEPENDENT RNA HELICASE DBP3"/>
    <property type="match status" value="1"/>
</dbReference>
<sequence>VSVSQDSRSRDNGPHGMEPKDVIRSNWNEIVDSFDDLNLSESLLPGICAYGFENPSAIQQQRAILPCIKVTFAILILRQIELALKATHALVLAPTRELAQQIQKVVMALGDYMGASCHGCIGDVNMHAEVQKLLMEAPHNIVGTPGHEFDMLNWRYLSLEYITMFALDEADQMLSSGFKNQIYDMFQKLSGNTQVVLLSATMPSDVLEVTKKFMRDPIWILVKKEELLTLEDICQFYINVEQEELKDLHETLTISQAVTFIRTRRRVDWLTKKVFHSLTFSAIREFGSGSTIDVQHVSLVINYDLPTNRENYIHRLIWC</sequence>
<dbReference type="PROSITE" id="PS51195">
    <property type="entry name" value="Q_MOTIF"/>
    <property type="match status" value="1"/>
</dbReference>
<evidence type="ECO:0000256" key="4">
    <source>
        <dbReference type="ARBA" id="ARBA00022806"/>
    </source>
</evidence>
<evidence type="ECO:0000313" key="11">
    <source>
        <dbReference type="Proteomes" id="UP000233020"/>
    </source>
</evidence>
<evidence type="ECO:0000256" key="5">
    <source>
        <dbReference type="ARBA" id="ARBA00022840"/>
    </source>
</evidence>
<feature type="compositionally biased region" description="Basic and acidic residues" evidence="7">
    <location>
        <begin position="7"/>
        <end position="21"/>
    </location>
</feature>
<dbReference type="PROSITE" id="PS51192">
    <property type="entry name" value="HELICASE_ATP_BIND_1"/>
    <property type="match status" value="1"/>
</dbReference>
<dbReference type="GeneTree" id="ENSGT00940000153889"/>
<accession>A0A2K5BZC4</accession>
<feature type="region of interest" description="Disordered" evidence="7">
    <location>
        <begin position="1"/>
        <end position="21"/>
    </location>
</feature>
<name>A0A2K5BZC4_AOTNA</name>
<proteinExistence type="predicted"/>
<keyword evidence="3" id="KW-0378">Hydrolase</keyword>
<dbReference type="InterPro" id="IPR014014">
    <property type="entry name" value="RNA_helicase_DEAD_Q_motif"/>
</dbReference>
<keyword evidence="11" id="KW-1185">Reference proteome</keyword>
<organism evidence="10 11">
    <name type="scientific">Aotus nancymaae</name>
    <name type="common">Ma's night monkey</name>
    <dbReference type="NCBI Taxonomy" id="37293"/>
    <lineage>
        <taxon>Eukaryota</taxon>
        <taxon>Metazoa</taxon>
        <taxon>Chordata</taxon>
        <taxon>Craniata</taxon>
        <taxon>Vertebrata</taxon>
        <taxon>Euteleostomi</taxon>
        <taxon>Mammalia</taxon>
        <taxon>Eutheria</taxon>
        <taxon>Euarchontoglires</taxon>
        <taxon>Primates</taxon>
        <taxon>Haplorrhini</taxon>
        <taxon>Platyrrhini</taxon>
        <taxon>Aotidae</taxon>
        <taxon>Aotus</taxon>
    </lineage>
</organism>
<dbReference type="GO" id="GO:0005524">
    <property type="term" value="F:ATP binding"/>
    <property type="evidence" value="ECO:0007669"/>
    <property type="project" value="UniProtKB-KW"/>
</dbReference>